<dbReference type="InterPro" id="IPR023267">
    <property type="entry name" value="RCMT"/>
</dbReference>
<dbReference type="PANTHER" id="PTHR22807">
    <property type="entry name" value="NOP2 YEAST -RELATED NOL1/NOP2/FMU SUN DOMAIN-CONTAINING"/>
    <property type="match status" value="1"/>
</dbReference>
<organism evidence="9 10">
    <name type="scientific">Jiella pelagia</name>
    <dbReference type="NCBI Taxonomy" id="2986949"/>
    <lineage>
        <taxon>Bacteria</taxon>
        <taxon>Pseudomonadati</taxon>
        <taxon>Pseudomonadota</taxon>
        <taxon>Alphaproteobacteria</taxon>
        <taxon>Hyphomicrobiales</taxon>
        <taxon>Aurantimonadaceae</taxon>
        <taxon>Jiella</taxon>
    </lineage>
</organism>
<dbReference type="Gene3D" id="1.10.940.10">
    <property type="entry name" value="NusB-like"/>
    <property type="match status" value="1"/>
</dbReference>
<evidence type="ECO:0000256" key="4">
    <source>
        <dbReference type="ARBA" id="ARBA00022884"/>
    </source>
</evidence>
<evidence type="ECO:0000256" key="5">
    <source>
        <dbReference type="PROSITE-ProRule" id="PRU01023"/>
    </source>
</evidence>
<feature type="binding site" evidence="5">
    <location>
        <position position="308"/>
    </location>
    <ligand>
        <name>S-adenosyl-L-methionine</name>
        <dbReference type="ChEBI" id="CHEBI:59789"/>
    </ligand>
</feature>
<feature type="binding site" evidence="5">
    <location>
        <begin position="287"/>
        <end position="293"/>
    </location>
    <ligand>
        <name>S-adenosyl-L-methionine</name>
        <dbReference type="ChEBI" id="CHEBI:59789"/>
    </ligand>
</feature>
<keyword evidence="1 5" id="KW-0489">Methyltransferase</keyword>
<evidence type="ECO:0000256" key="6">
    <source>
        <dbReference type="SAM" id="Coils"/>
    </source>
</evidence>
<keyword evidence="4 5" id="KW-0694">RNA-binding</keyword>
<evidence type="ECO:0000313" key="10">
    <source>
        <dbReference type="Proteomes" id="UP001164020"/>
    </source>
</evidence>
<evidence type="ECO:0000256" key="2">
    <source>
        <dbReference type="ARBA" id="ARBA00022679"/>
    </source>
</evidence>
<feature type="active site" description="Nucleophile" evidence="5">
    <location>
        <position position="403"/>
    </location>
</feature>
<dbReference type="InterPro" id="IPR049560">
    <property type="entry name" value="MeTrfase_RsmB-F_NOP2_cat"/>
</dbReference>
<keyword evidence="6" id="KW-0175">Coiled coil</keyword>
<comment type="similarity">
    <text evidence="5">Belongs to the class I-like SAM-binding methyltransferase superfamily. RsmB/NOP family.</text>
</comment>
<evidence type="ECO:0000256" key="1">
    <source>
        <dbReference type="ARBA" id="ARBA00022603"/>
    </source>
</evidence>
<dbReference type="Pfam" id="PF01029">
    <property type="entry name" value="NusB"/>
    <property type="match status" value="1"/>
</dbReference>
<dbReference type="PRINTS" id="PR02008">
    <property type="entry name" value="RCMTFAMILY"/>
</dbReference>
<dbReference type="InterPro" id="IPR006027">
    <property type="entry name" value="NusB_RsmB_TIM44"/>
</dbReference>
<feature type="binding site" evidence="5">
    <location>
        <position position="350"/>
    </location>
    <ligand>
        <name>S-adenosyl-L-methionine</name>
        <dbReference type="ChEBI" id="CHEBI:59789"/>
    </ligand>
</feature>
<sequence length="496" mass="54090">MSGRKGPRPTDGAKEQGRAPGRGSGKPERRQSHRDIDERPGLQARQVAARLIAAVIDKQTSLDGLTDAATGHPHLRQLEARDQALVKAILTSALRFRGTIEAEIAKRLERPLPSGAASLRHVLHVGAAQILCLDVPDSAAVDLAVASANADPRAARFSGLVNAVLRRIAREAKRLPDLQADPRQNCPDWLWNRLVDQYGSERAAGMAGAHLARAPIDLTVKSDPEGWATRLGGRAIGTHSVRLVAIEGPVSGLDGFEAGEWWVQDAAAALPVRLFGDVAGKRVADLCAAPGGKTAQLAAAGALVTALDQSASRIRRLKENLERLQLAAETLTGDVMAFAPERPFNAVLLDAPCSSTGTIRRHPDVAYTKDDAEVQKLADLQLRLLTKAADFVEAGGMLVFANCSIDEREGEDVARAFLQARPDYRLDPVDPTEPRKLRICRLTRRDPAHDARDDGRRRGRWWSRRFLRRQVPSPGRVISRKPPSSLLTFLCVRHWR</sequence>
<evidence type="ECO:0000256" key="7">
    <source>
        <dbReference type="SAM" id="MobiDB-lite"/>
    </source>
</evidence>
<keyword evidence="2 5" id="KW-0808">Transferase</keyword>
<keyword evidence="10" id="KW-1185">Reference proteome</keyword>
<proteinExistence type="inferred from homology"/>
<dbReference type="CDD" id="cd02440">
    <property type="entry name" value="AdoMet_MTases"/>
    <property type="match status" value="1"/>
</dbReference>
<dbReference type="SUPFAM" id="SSF48013">
    <property type="entry name" value="NusB-like"/>
    <property type="match status" value="1"/>
</dbReference>
<dbReference type="PROSITE" id="PS51686">
    <property type="entry name" value="SAM_MT_RSMB_NOP"/>
    <property type="match status" value="1"/>
</dbReference>
<dbReference type="Proteomes" id="UP001164020">
    <property type="component" value="Chromosome"/>
</dbReference>
<dbReference type="Pfam" id="PF01189">
    <property type="entry name" value="Methyltr_RsmB-F"/>
    <property type="match status" value="1"/>
</dbReference>
<evidence type="ECO:0000313" key="9">
    <source>
        <dbReference type="EMBL" id="WAP70574.1"/>
    </source>
</evidence>
<name>A0ABY7C3B7_9HYPH</name>
<dbReference type="Gene3D" id="3.40.50.150">
    <property type="entry name" value="Vaccinia Virus protein VP39"/>
    <property type="match status" value="1"/>
</dbReference>
<keyword evidence="3 5" id="KW-0949">S-adenosyl-L-methionine</keyword>
<protein>
    <submittedName>
        <fullName evidence="9">MFS transporter</fullName>
    </submittedName>
</protein>
<accession>A0ABY7C3B7</accession>
<reference evidence="9" key="1">
    <citation type="submission" date="2022-12" db="EMBL/GenBank/DDBJ databases">
        <title>Jiella pelagia sp. nov., isolated from phosphonate enriched culture of Northwest Pacific surface seawater.</title>
        <authorList>
            <person name="Shin D.Y."/>
            <person name="Hwang C.Y."/>
        </authorList>
    </citation>
    <scope>NUCLEOTIDE SEQUENCE</scope>
    <source>
        <strain evidence="9">HL-NP1</strain>
    </source>
</reference>
<evidence type="ECO:0000259" key="8">
    <source>
        <dbReference type="PROSITE" id="PS51686"/>
    </source>
</evidence>
<dbReference type="InterPro" id="IPR001678">
    <property type="entry name" value="MeTrfase_RsmB-F_NOP2_dom"/>
</dbReference>
<feature type="coiled-coil region" evidence="6">
    <location>
        <begin position="307"/>
        <end position="334"/>
    </location>
</feature>
<feature type="compositionally biased region" description="Basic and acidic residues" evidence="7">
    <location>
        <begin position="25"/>
        <end position="40"/>
    </location>
</feature>
<dbReference type="InterPro" id="IPR035926">
    <property type="entry name" value="NusB-like_sf"/>
</dbReference>
<gene>
    <name evidence="9" type="ORF">OH818_11385</name>
</gene>
<dbReference type="EMBL" id="CP114029">
    <property type="protein sequence ID" value="WAP70574.1"/>
    <property type="molecule type" value="Genomic_DNA"/>
</dbReference>
<feature type="binding site" evidence="5">
    <location>
        <position position="334"/>
    </location>
    <ligand>
        <name>S-adenosyl-L-methionine</name>
        <dbReference type="ChEBI" id="CHEBI:59789"/>
    </ligand>
</feature>
<dbReference type="PANTHER" id="PTHR22807:SF61">
    <property type="entry name" value="NOL1_NOP2_SUN FAMILY PROTEIN _ ANTITERMINATION NUSB DOMAIN-CONTAINING PROTEIN"/>
    <property type="match status" value="1"/>
</dbReference>
<dbReference type="InterPro" id="IPR029063">
    <property type="entry name" value="SAM-dependent_MTases_sf"/>
</dbReference>
<evidence type="ECO:0000256" key="3">
    <source>
        <dbReference type="ARBA" id="ARBA00022691"/>
    </source>
</evidence>
<dbReference type="RefSeq" id="WP_268883083.1">
    <property type="nucleotide sequence ID" value="NZ_CP114029.1"/>
</dbReference>
<dbReference type="SUPFAM" id="SSF53335">
    <property type="entry name" value="S-adenosyl-L-methionine-dependent methyltransferases"/>
    <property type="match status" value="1"/>
</dbReference>
<feature type="region of interest" description="Disordered" evidence="7">
    <location>
        <begin position="1"/>
        <end position="42"/>
    </location>
</feature>
<feature type="domain" description="SAM-dependent MTase RsmB/NOP-type" evidence="8">
    <location>
        <begin position="178"/>
        <end position="464"/>
    </location>
</feature>